<proteinExistence type="predicted"/>
<dbReference type="EMBL" id="PRDL01000001">
    <property type="protein sequence ID" value="MBE8716671.1"/>
    <property type="molecule type" value="Genomic_DNA"/>
</dbReference>
<organism evidence="1 2">
    <name type="scientific">Cellvibrio polysaccharolyticus</name>
    <dbReference type="NCBI Taxonomy" id="2082724"/>
    <lineage>
        <taxon>Bacteria</taxon>
        <taxon>Pseudomonadati</taxon>
        <taxon>Pseudomonadota</taxon>
        <taxon>Gammaproteobacteria</taxon>
        <taxon>Cellvibrionales</taxon>
        <taxon>Cellvibrionaceae</taxon>
        <taxon>Cellvibrio</taxon>
    </lineage>
</organism>
<reference evidence="1" key="1">
    <citation type="submission" date="2018-07" db="EMBL/GenBank/DDBJ databases">
        <title>Genome assembly of strain Ka43.</title>
        <authorList>
            <person name="Kukolya J."/>
            <person name="Nagy I."/>
            <person name="Horvath B."/>
            <person name="Toth A."/>
        </authorList>
    </citation>
    <scope>NUCLEOTIDE SEQUENCE</scope>
    <source>
        <strain evidence="1">KB43</strain>
    </source>
</reference>
<protein>
    <submittedName>
        <fullName evidence="1">Uncharacterized protein</fullName>
    </submittedName>
</protein>
<dbReference type="Proteomes" id="UP000652567">
    <property type="component" value="Unassembled WGS sequence"/>
</dbReference>
<gene>
    <name evidence="1" type="ORF">C4F51_05645</name>
</gene>
<accession>A0A928V0Q1</accession>
<dbReference type="AlphaFoldDB" id="A0A928V0Q1"/>
<name>A0A928V0Q1_9GAMM</name>
<evidence type="ECO:0000313" key="2">
    <source>
        <dbReference type="Proteomes" id="UP000652567"/>
    </source>
</evidence>
<comment type="caution">
    <text evidence="1">The sequence shown here is derived from an EMBL/GenBank/DDBJ whole genome shotgun (WGS) entry which is preliminary data.</text>
</comment>
<evidence type="ECO:0000313" key="1">
    <source>
        <dbReference type="EMBL" id="MBE8716671.1"/>
    </source>
</evidence>
<keyword evidence="2" id="KW-1185">Reference proteome</keyword>
<sequence>MDKDELPIYFDWHRASSPAGYLFQNRRVMDERQGWWKLEQRGCRNAGAIAVDSSEPYGWLRLRMFMRFWSKCPRWRTEGILLWGRPGNPACGRAVT</sequence>